<reference evidence="1" key="1">
    <citation type="submission" date="2023-01" db="EMBL/GenBank/DDBJ databases">
        <title>The chitinases involved in constricting ring structure development in the nematode-trapping fungus Drechslerella dactyloides.</title>
        <authorList>
            <person name="Wang R."/>
            <person name="Zhang L."/>
            <person name="Tang P."/>
            <person name="Li S."/>
            <person name="Liang L."/>
        </authorList>
    </citation>
    <scope>NUCLEOTIDE SEQUENCE</scope>
    <source>
        <strain evidence="1">YMF1.00031</strain>
    </source>
</reference>
<evidence type="ECO:0000313" key="2">
    <source>
        <dbReference type="Proteomes" id="UP001221413"/>
    </source>
</evidence>
<dbReference type="Proteomes" id="UP001221413">
    <property type="component" value="Unassembled WGS sequence"/>
</dbReference>
<keyword evidence="2" id="KW-1185">Reference proteome</keyword>
<evidence type="ECO:0000313" key="1">
    <source>
        <dbReference type="EMBL" id="KAJ6258828.1"/>
    </source>
</evidence>
<dbReference type="EMBL" id="JAQGDS010000008">
    <property type="protein sequence ID" value="KAJ6258828.1"/>
    <property type="molecule type" value="Genomic_DNA"/>
</dbReference>
<gene>
    <name evidence="1" type="ORF">Dda_6882</name>
</gene>
<dbReference type="AlphaFoldDB" id="A0AAD6IUB7"/>
<sequence>MDDDGELESEISNFKYQGARLKSQFLEYNKEYKSYIFELNGIPKEIEKSVKNVQGGLQKLKFAATALSGDYDSRTKPGARIEPDNPELSDMSPEIRAAVKERQTFRDLLSSANDLLTKAMEASEAEFKKMGDLHGKIVELNSGKIGPLKEMLMKFGSEVAVALDTREEEIKNQKEAVMNARKILEKFRGNMKKAGQKLDDVLGMTRVLKGIPGGRLLGDLAGVPRDTDGYWRKLEALQDQVSYNGNMVRRLEQRLALVKDAKIDLRGFGTLASGLGNRASSTIRALNEMEARMVPIKKGFNSIAQSAANVASSMEVAAGTSRGKDGYAKKIIIVAQSTFFEPSIRAEGRSVYETILQGYGSSEKPAEVEDVINEAREELSRTESTQLSGVEDVLGPLNDVI</sequence>
<organism evidence="1 2">
    <name type="scientific">Drechslerella dactyloides</name>
    <name type="common">Nematode-trapping fungus</name>
    <name type="synonym">Arthrobotrys dactyloides</name>
    <dbReference type="NCBI Taxonomy" id="74499"/>
    <lineage>
        <taxon>Eukaryota</taxon>
        <taxon>Fungi</taxon>
        <taxon>Dikarya</taxon>
        <taxon>Ascomycota</taxon>
        <taxon>Pezizomycotina</taxon>
        <taxon>Orbiliomycetes</taxon>
        <taxon>Orbiliales</taxon>
        <taxon>Orbiliaceae</taxon>
        <taxon>Drechslerella</taxon>
    </lineage>
</organism>
<accession>A0AAD6IUB7</accession>
<protein>
    <submittedName>
        <fullName evidence="1">Uncharacterized protein</fullName>
    </submittedName>
</protein>
<name>A0AAD6IUB7_DREDA</name>
<comment type="caution">
    <text evidence="1">The sequence shown here is derived from an EMBL/GenBank/DDBJ whole genome shotgun (WGS) entry which is preliminary data.</text>
</comment>
<proteinExistence type="predicted"/>